<gene>
    <name evidence="2" type="ORF">UV59_C0027G0013</name>
</gene>
<comment type="caution">
    <text evidence="2">The sequence shown here is derived from an EMBL/GenBank/DDBJ whole genome shotgun (WGS) entry which is preliminary data.</text>
</comment>
<evidence type="ECO:0000256" key="1">
    <source>
        <dbReference type="SAM" id="Phobius"/>
    </source>
</evidence>
<feature type="transmembrane region" description="Helical" evidence="1">
    <location>
        <begin position="7"/>
        <end position="26"/>
    </location>
</feature>
<reference evidence="2 3" key="1">
    <citation type="journal article" date="2015" name="Nature">
        <title>rRNA introns, odd ribosomes, and small enigmatic genomes across a large radiation of phyla.</title>
        <authorList>
            <person name="Brown C.T."/>
            <person name="Hug L.A."/>
            <person name="Thomas B.C."/>
            <person name="Sharon I."/>
            <person name="Castelle C.J."/>
            <person name="Singh A."/>
            <person name="Wilkins M.J."/>
            <person name="Williams K.H."/>
            <person name="Banfield J.F."/>
        </authorList>
    </citation>
    <scope>NUCLEOTIDE SEQUENCE [LARGE SCALE GENOMIC DNA]</scope>
</reference>
<evidence type="ECO:0000313" key="2">
    <source>
        <dbReference type="EMBL" id="KKS84085.1"/>
    </source>
</evidence>
<feature type="transmembrane region" description="Helical" evidence="1">
    <location>
        <begin position="382"/>
        <end position="399"/>
    </location>
</feature>
<keyword evidence="1" id="KW-0812">Transmembrane</keyword>
<organism evidence="2 3">
    <name type="scientific">Candidatus Gottesmanbacteria bacterium GW2011_GWA1_43_11</name>
    <dbReference type="NCBI Taxonomy" id="1618436"/>
    <lineage>
        <taxon>Bacteria</taxon>
        <taxon>Candidatus Gottesmaniibacteriota</taxon>
    </lineage>
</organism>
<feature type="transmembrane region" description="Helical" evidence="1">
    <location>
        <begin position="172"/>
        <end position="190"/>
    </location>
</feature>
<feature type="transmembrane region" description="Helical" evidence="1">
    <location>
        <begin position="210"/>
        <end position="229"/>
    </location>
</feature>
<dbReference type="EMBL" id="LCFB01000027">
    <property type="protein sequence ID" value="KKS84085.1"/>
    <property type="molecule type" value="Genomic_DNA"/>
</dbReference>
<feature type="transmembrane region" description="Helical" evidence="1">
    <location>
        <begin position="322"/>
        <end position="341"/>
    </location>
</feature>
<feature type="transmembrane region" description="Helical" evidence="1">
    <location>
        <begin position="79"/>
        <end position="100"/>
    </location>
</feature>
<feature type="transmembrane region" description="Helical" evidence="1">
    <location>
        <begin position="236"/>
        <end position="257"/>
    </location>
</feature>
<feature type="transmembrane region" description="Helical" evidence="1">
    <location>
        <begin position="296"/>
        <end position="315"/>
    </location>
</feature>
<dbReference type="STRING" id="1618436.UV59_C0027G0013"/>
<evidence type="ECO:0000313" key="3">
    <source>
        <dbReference type="Proteomes" id="UP000034543"/>
    </source>
</evidence>
<protein>
    <recommendedName>
        <fullName evidence="4">Glycosyltransferase RgtA/B/C/D-like domain-containing protein</fullName>
    </recommendedName>
</protein>
<accession>A0A0G1CEI3</accession>
<sequence>MRAKLHTALIWSVGIVLFAGVFHLYVTSKVRDRGDSRYVLHTAQSIISEKNTDLNEYSWLIDKEGIYKTRTLTREGHIYSIYPIGTTLLTVPLVAVYDWYSTNFINPIGVNKQVVLTQTDRLDTFLAALFTALAIITIYAIGLTIVPWYYALLGSVSIALGTSAWTSAARTLWPHGPSMLMLALALWLLIKARKHQFLVLLAQIPLAYSFIIRPTNCIPLILFSIYVFIKYRRIWLTSVLLSILLLVPLIIYNLHIFGNLLSPFYYPGGISMGPYTHTFRFGLEGLMGLLVSPNRGLFIFSPFILFIFIGVILAIKRKEITLLDVLIFVGIVIHWILISNYQGWWGGWGFGPRYFTDTLPLFAYMAFLFFKQIKALKIKYKLTLLSLFVLASLVSIGTYRSGATYYPTMYWDGNPVNIDFHPERVWDWNDLQFLRR</sequence>
<keyword evidence="1" id="KW-1133">Transmembrane helix</keyword>
<proteinExistence type="predicted"/>
<evidence type="ECO:0008006" key="4">
    <source>
        <dbReference type="Google" id="ProtNLM"/>
    </source>
</evidence>
<feature type="transmembrane region" description="Helical" evidence="1">
    <location>
        <begin position="353"/>
        <end position="370"/>
    </location>
</feature>
<keyword evidence="1" id="KW-0472">Membrane</keyword>
<feature type="transmembrane region" description="Helical" evidence="1">
    <location>
        <begin position="121"/>
        <end position="142"/>
    </location>
</feature>
<dbReference type="AlphaFoldDB" id="A0A0G1CEI3"/>
<dbReference type="Proteomes" id="UP000034543">
    <property type="component" value="Unassembled WGS sequence"/>
</dbReference>
<name>A0A0G1CEI3_9BACT</name>